<reference evidence="1 2" key="1">
    <citation type="submission" date="2019-07" db="EMBL/GenBank/DDBJ databases">
        <title>Gastrointestinal microbiota of Peromyscus leucopus, the white-footed mouse.</title>
        <authorList>
            <person name="Milovic A."/>
            <person name="Bassam K."/>
            <person name="Barbour A.G."/>
        </authorList>
    </citation>
    <scope>NUCLEOTIDE SEQUENCE [LARGE SCALE GENOMIC DNA]</scope>
    <source>
        <strain evidence="1 2">LL7</strain>
        <plasmid evidence="1 2">unnamed</plasmid>
    </source>
</reference>
<sequence length="220" mass="24344">MKYRQSMLTAIVIAVVALVITLGFQIDKLQVKQRTATLDHQVSLEQKQLSGLQTSQKAVLIKVAKRNDNSATTALGKQYVATQAADKQVNGFFKVAMTFDSDQTWKARDKKVLKYATQDVVNANNPALFNDGKDDSGNSIINSTGRSAQFLDVATQYGPLQSDGTIHGIVKVHFIGSSANNSAQIEDYYIFTFDTKQNKLTEVQRFAMKSQKRVQGDNDD</sequence>
<dbReference type="AlphaFoldDB" id="A0A517D8A6"/>
<accession>A0A517D8A6</accession>
<name>A0A517D8A6_LIMRT</name>
<dbReference type="EMBL" id="CP041677">
    <property type="protein sequence ID" value="QDR73576.1"/>
    <property type="molecule type" value="Genomic_DNA"/>
</dbReference>
<proteinExistence type="predicted"/>
<protein>
    <submittedName>
        <fullName evidence="1">Uncharacterized protein</fullName>
    </submittedName>
</protein>
<organism evidence="1 2">
    <name type="scientific">Limosilactobacillus reuteri</name>
    <name type="common">Lactobacillus reuteri</name>
    <dbReference type="NCBI Taxonomy" id="1598"/>
    <lineage>
        <taxon>Bacteria</taxon>
        <taxon>Bacillati</taxon>
        <taxon>Bacillota</taxon>
        <taxon>Bacilli</taxon>
        <taxon>Lactobacillales</taxon>
        <taxon>Lactobacillaceae</taxon>
        <taxon>Limosilactobacillus</taxon>
    </lineage>
</organism>
<geneLocation type="plasmid" evidence="1 2">
    <name>unnamed</name>
</geneLocation>
<evidence type="ECO:0000313" key="1">
    <source>
        <dbReference type="EMBL" id="QDR73576.1"/>
    </source>
</evidence>
<evidence type="ECO:0000313" key="2">
    <source>
        <dbReference type="Proteomes" id="UP000316394"/>
    </source>
</evidence>
<keyword evidence="1" id="KW-0614">Plasmid</keyword>
<gene>
    <name evidence="1" type="ORF">FOD75_10785</name>
</gene>
<dbReference type="RefSeq" id="WP_144227839.1">
    <property type="nucleotide sequence ID" value="NZ_CP041677.1"/>
</dbReference>
<dbReference type="Proteomes" id="UP000316394">
    <property type="component" value="Plasmid unnamed"/>
</dbReference>